<feature type="chain" id="PRO_5035181020" evidence="2">
    <location>
        <begin position="27"/>
        <end position="819"/>
    </location>
</feature>
<organism evidence="4 5">
    <name type="scientific">Sulfidibacter corallicola</name>
    <dbReference type="NCBI Taxonomy" id="2818388"/>
    <lineage>
        <taxon>Bacteria</taxon>
        <taxon>Pseudomonadati</taxon>
        <taxon>Acidobacteriota</taxon>
        <taxon>Holophagae</taxon>
        <taxon>Acanthopleuribacterales</taxon>
        <taxon>Acanthopleuribacteraceae</taxon>
        <taxon>Sulfidibacter</taxon>
    </lineage>
</organism>
<dbReference type="SUPFAM" id="SSF56300">
    <property type="entry name" value="Metallo-dependent phosphatases"/>
    <property type="match status" value="1"/>
</dbReference>
<protein>
    <submittedName>
        <fullName evidence="4">CapA family protein</fullName>
    </submittedName>
</protein>
<dbReference type="SMART" id="SM00854">
    <property type="entry name" value="PGA_cap"/>
    <property type="match status" value="1"/>
</dbReference>
<dbReference type="InterPro" id="IPR029052">
    <property type="entry name" value="Metallo-depent_PP-like"/>
</dbReference>
<dbReference type="EMBL" id="CP071793">
    <property type="protein sequence ID" value="QTD53905.1"/>
    <property type="molecule type" value="Genomic_DNA"/>
</dbReference>
<evidence type="ECO:0000256" key="1">
    <source>
        <dbReference type="ARBA" id="ARBA00005662"/>
    </source>
</evidence>
<dbReference type="Pfam" id="PF09587">
    <property type="entry name" value="PGA_cap"/>
    <property type="match status" value="1"/>
</dbReference>
<dbReference type="Proteomes" id="UP000663929">
    <property type="component" value="Chromosome"/>
</dbReference>
<dbReference type="InterPro" id="IPR052169">
    <property type="entry name" value="CW_Biosynth-Accessory"/>
</dbReference>
<evidence type="ECO:0000259" key="3">
    <source>
        <dbReference type="SMART" id="SM00854"/>
    </source>
</evidence>
<dbReference type="PANTHER" id="PTHR33393:SF13">
    <property type="entry name" value="PGA BIOSYNTHESIS PROTEIN CAPA"/>
    <property type="match status" value="1"/>
</dbReference>
<dbReference type="PANTHER" id="PTHR33393">
    <property type="entry name" value="POLYGLUTAMINE SYNTHESIS ACCESSORY PROTEIN RV0574C-RELATED"/>
    <property type="match status" value="1"/>
</dbReference>
<dbReference type="AlphaFoldDB" id="A0A8A4U584"/>
<gene>
    <name evidence="4" type="ORF">J3U87_15765</name>
</gene>
<keyword evidence="2" id="KW-0732">Signal</keyword>
<dbReference type="CDD" id="cd07381">
    <property type="entry name" value="MPP_CapA"/>
    <property type="match status" value="1"/>
</dbReference>
<accession>A0A8A4U584</accession>
<keyword evidence="5" id="KW-1185">Reference proteome</keyword>
<dbReference type="RefSeq" id="WP_237384005.1">
    <property type="nucleotide sequence ID" value="NZ_CP071793.1"/>
</dbReference>
<reference evidence="4" key="1">
    <citation type="submission" date="2021-03" db="EMBL/GenBank/DDBJ databases">
        <title>Acanthopleuribacteraceae sp. M133.</title>
        <authorList>
            <person name="Wang G."/>
        </authorList>
    </citation>
    <scope>NUCLEOTIDE SEQUENCE</scope>
    <source>
        <strain evidence="4">M133</strain>
    </source>
</reference>
<sequence>MRHLCSTCWVALWLLLSFACSGSYRGEDPVVRDDEPTGGDTRTFSVTVQVLGESGEALENAVLDGAFGELTTNASGQVRVPDLLGPESVVIRAPGHLAEPVVLGWSHADRTLAVNLLGDGGGTRWVMHATGDAMFGRRYQDPPNGEALIPGDNLRTGSEAVVAHMRRAFTAADFRTINLETTVSDLAPSFAYPGKRFILNSPTETLAAIQALETDLVILANNHTRDYGDLGVVETVEALHAAGIVFQGAGASAVEAEAPTIHQIAGTRIGSLAYTTVTGSFVNANYPDGDEPVPADLPDTERWQYESREWGFEGATWTVARSARRIGEVWRLFAAAERNLPAEEVATAWSSIDAVYPEMQDWVARRGHGGAAFWTTSAARAAIAELAERTDVVIVQLHSGFQYQETPSESLRRNARTAIDAGADLVVCHHPHVLQGVEWYKDKLIAYSLGNFVFDQDFLVTFSSAFLRTVWEGERMIQARLVPFEIQGYKPVPVTGSAARRTLLNIWEMNLNQAQSLRDTTGQVRSVAIDLEPDTVPAHLAMEHFTGRITRQPPEVIGTRIMVRPGETATLPPGRLYHGRLGLAPDSHPEIQVGRDIFGWGHFEDVTADAVAGGFTHWNLDRESKGVIEGDAHGGRRFLRIIGQSSESEGILTRPVARVPLPRNRLFQLQSDGSTLPSDPSATYSLRFHARLTGETVIWNRFDIYQFIDTDPTAEPESTLLRTHEVPASLTPETGWHTFDVSVDEEILTNEGVRGNALNFYMAMAPPASARATLDVDDLVFVAWRRADHMPDRFGHFRLVRNQGTETVELVVPSMSLAP</sequence>
<evidence type="ECO:0000313" key="4">
    <source>
        <dbReference type="EMBL" id="QTD53905.1"/>
    </source>
</evidence>
<evidence type="ECO:0000313" key="5">
    <source>
        <dbReference type="Proteomes" id="UP000663929"/>
    </source>
</evidence>
<dbReference type="PROSITE" id="PS51257">
    <property type="entry name" value="PROKAR_LIPOPROTEIN"/>
    <property type="match status" value="1"/>
</dbReference>
<dbReference type="KEGG" id="scor:J3U87_15765"/>
<evidence type="ECO:0000256" key="2">
    <source>
        <dbReference type="SAM" id="SignalP"/>
    </source>
</evidence>
<dbReference type="Gene3D" id="3.60.21.10">
    <property type="match status" value="1"/>
</dbReference>
<dbReference type="InterPro" id="IPR019079">
    <property type="entry name" value="Capsule_synth_CapA"/>
</dbReference>
<name>A0A8A4U584_SULCO</name>
<feature type="signal peptide" evidence="2">
    <location>
        <begin position="1"/>
        <end position="26"/>
    </location>
</feature>
<comment type="similarity">
    <text evidence="1">Belongs to the CapA family.</text>
</comment>
<proteinExistence type="inferred from homology"/>
<feature type="domain" description="Capsule synthesis protein CapA" evidence="3">
    <location>
        <begin position="126"/>
        <end position="456"/>
    </location>
</feature>